<dbReference type="Pfam" id="PF07574">
    <property type="entry name" value="SMC_Nse1"/>
    <property type="match status" value="1"/>
</dbReference>
<feature type="region of interest" description="Disordered" evidence="16">
    <location>
        <begin position="148"/>
        <end position="178"/>
    </location>
</feature>
<comment type="subcellular location">
    <subcellularLocation>
        <location evidence="2 15">Nucleus</location>
    </subcellularLocation>
</comment>
<evidence type="ECO:0000256" key="3">
    <source>
        <dbReference type="ARBA" id="ARBA00010258"/>
    </source>
</evidence>
<name>A0A7C8M293_9PLEO</name>
<evidence type="ECO:0000256" key="1">
    <source>
        <dbReference type="ARBA" id="ARBA00000900"/>
    </source>
</evidence>
<dbReference type="OrthoDB" id="185455at2759"/>
<dbReference type="GO" id="GO:0008270">
    <property type="term" value="F:zinc ion binding"/>
    <property type="evidence" value="ECO:0007669"/>
    <property type="project" value="UniProtKB-KW"/>
</dbReference>
<dbReference type="Gene3D" id="3.30.40.10">
    <property type="entry name" value="Zinc/RING finger domain, C3HC4 (zinc finger)"/>
    <property type="match status" value="1"/>
</dbReference>
<evidence type="ECO:0000256" key="6">
    <source>
        <dbReference type="ARBA" id="ARBA00022679"/>
    </source>
</evidence>
<dbReference type="GO" id="GO:0005634">
    <property type="term" value="C:nucleus"/>
    <property type="evidence" value="ECO:0007669"/>
    <property type="project" value="UniProtKB-SubCell"/>
</dbReference>
<accession>A0A7C8M293</accession>
<gene>
    <name evidence="18" type="ORF">BDV95DRAFT_505855</name>
</gene>
<evidence type="ECO:0000256" key="8">
    <source>
        <dbReference type="ARBA" id="ARBA00022763"/>
    </source>
</evidence>
<keyword evidence="11 15" id="KW-0862">Zinc</keyword>
<dbReference type="GO" id="GO:0030915">
    <property type="term" value="C:Smc5-Smc6 complex"/>
    <property type="evidence" value="ECO:0007669"/>
    <property type="project" value="UniProtKB-UniRule"/>
</dbReference>
<feature type="region of interest" description="Disordered" evidence="16">
    <location>
        <begin position="305"/>
        <end position="330"/>
    </location>
</feature>
<evidence type="ECO:0000256" key="10">
    <source>
        <dbReference type="ARBA" id="ARBA00022786"/>
    </source>
</evidence>
<keyword evidence="12 15" id="KW-0233">DNA recombination</keyword>
<comment type="similarity">
    <text evidence="3 15">Belongs to the NSE1 family.</text>
</comment>
<evidence type="ECO:0000256" key="12">
    <source>
        <dbReference type="ARBA" id="ARBA00023172"/>
    </source>
</evidence>
<keyword evidence="19" id="KW-1185">Reference proteome</keyword>
<comment type="catalytic activity">
    <reaction evidence="1 15">
        <text>S-ubiquitinyl-[E2 ubiquitin-conjugating enzyme]-L-cysteine + [acceptor protein]-L-lysine = [E2 ubiquitin-conjugating enzyme]-L-cysteine + N(6)-ubiquitinyl-[acceptor protein]-L-lysine.</text>
        <dbReference type="EC" id="2.3.2.27"/>
    </reaction>
</comment>
<dbReference type="GO" id="GO:0061630">
    <property type="term" value="F:ubiquitin protein ligase activity"/>
    <property type="evidence" value="ECO:0007669"/>
    <property type="project" value="UniProtKB-EC"/>
</dbReference>
<evidence type="ECO:0000256" key="5">
    <source>
        <dbReference type="ARBA" id="ARBA00019422"/>
    </source>
</evidence>
<protein>
    <recommendedName>
        <fullName evidence="5 15">Non-structural maintenance of chromosomes element 1 homolog</fullName>
        <ecNumber evidence="4 15">2.3.2.27</ecNumber>
    </recommendedName>
</protein>
<dbReference type="PANTHER" id="PTHR20973:SF0">
    <property type="entry name" value="NON-STRUCTURAL MAINTENANCE OF CHROMOSOMES ELEMENT 1 HOMOLOG"/>
    <property type="match status" value="1"/>
</dbReference>
<evidence type="ECO:0000256" key="4">
    <source>
        <dbReference type="ARBA" id="ARBA00012483"/>
    </source>
</evidence>
<evidence type="ECO:0000313" key="18">
    <source>
        <dbReference type="EMBL" id="KAF2865998.1"/>
    </source>
</evidence>
<evidence type="ECO:0000256" key="16">
    <source>
        <dbReference type="SAM" id="MobiDB-lite"/>
    </source>
</evidence>
<sequence>MPRESSTCAESPSDADVYNYAHRAFLQAFLSQSVMTVDEIKPVLAAVLTAHDPTRPSLEGDITQPLITSTVQAINAKIGALDYEIRSARDQTSKTLTYALVNTTSDALTQLATSFTPDEISYVKRLLDYMFETNNTRIREIMAVSTMETTQIARPPPRSRQSQAQTQIEADGDEPTQVQVRDPGLKMQEAEDVLNTLVAQGFFHCSRAGYYSLAPRALMELRAYLKETYNEPPADDDPEDEGITRIHDCEGCREIVTVGVRCSDRDCGVRWHDRCAIQYFRGPRGDTKKCPTCKTGWTGDLFVGERAANTQRRSTGGRNSRRNEEDYEDE</sequence>
<evidence type="ECO:0000259" key="17">
    <source>
        <dbReference type="Pfam" id="PF08746"/>
    </source>
</evidence>
<keyword evidence="10 15" id="KW-0833">Ubl conjugation pathway</keyword>
<evidence type="ECO:0000256" key="9">
    <source>
        <dbReference type="ARBA" id="ARBA00022771"/>
    </source>
</evidence>
<evidence type="ECO:0000256" key="15">
    <source>
        <dbReference type="RuleBase" id="RU368018"/>
    </source>
</evidence>
<evidence type="ECO:0000256" key="2">
    <source>
        <dbReference type="ARBA" id="ARBA00004123"/>
    </source>
</evidence>
<organism evidence="18 19">
    <name type="scientific">Massariosphaeria phaeospora</name>
    <dbReference type="NCBI Taxonomy" id="100035"/>
    <lineage>
        <taxon>Eukaryota</taxon>
        <taxon>Fungi</taxon>
        <taxon>Dikarya</taxon>
        <taxon>Ascomycota</taxon>
        <taxon>Pezizomycotina</taxon>
        <taxon>Dothideomycetes</taxon>
        <taxon>Pleosporomycetidae</taxon>
        <taxon>Pleosporales</taxon>
        <taxon>Pleosporales incertae sedis</taxon>
        <taxon>Massariosphaeria</taxon>
    </lineage>
</organism>
<dbReference type="InterPro" id="IPR014857">
    <property type="entry name" value="Nse1_RING_C4HC3-type"/>
</dbReference>
<comment type="subunit">
    <text evidence="15">Component of the Smc5-Smc6 complex.</text>
</comment>
<feature type="compositionally biased region" description="Polar residues" evidence="16">
    <location>
        <begin position="159"/>
        <end position="168"/>
    </location>
</feature>
<dbReference type="EC" id="2.3.2.27" evidence="4 15"/>
<dbReference type="Gene3D" id="3.90.1150.220">
    <property type="match status" value="1"/>
</dbReference>
<dbReference type="CDD" id="cd16493">
    <property type="entry name" value="RING-CH-C4HC3_NSE1"/>
    <property type="match status" value="1"/>
</dbReference>
<dbReference type="EMBL" id="JAADJZ010000030">
    <property type="protein sequence ID" value="KAF2865998.1"/>
    <property type="molecule type" value="Genomic_DNA"/>
</dbReference>
<reference evidence="18 19" key="1">
    <citation type="submission" date="2020-01" db="EMBL/GenBank/DDBJ databases">
        <authorList>
            <consortium name="DOE Joint Genome Institute"/>
            <person name="Haridas S."/>
            <person name="Albert R."/>
            <person name="Binder M."/>
            <person name="Bloem J."/>
            <person name="Labutti K."/>
            <person name="Salamov A."/>
            <person name="Andreopoulos B."/>
            <person name="Baker S.E."/>
            <person name="Barry K."/>
            <person name="Bills G."/>
            <person name="Bluhm B.H."/>
            <person name="Cannon C."/>
            <person name="Castanera R."/>
            <person name="Culley D.E."/>
            <person name="Daum C."/>
            <person name="Ezra D."/>
            <person name="Gonzalez J.B."/>
            <person name="Henrissat B."/>
            <person name="Kuo A."/>
            <person name="Liang C."/>
            <person name="Lipzen A."/>
            <person name="Lutzoni F."/>
            <person name="Magnuson J."/>
            <person name="Mondo S."/>
            <person name="Nolan M."/>
            <person name="Ohm R."/>
            <person name="Pangilinan J."/>
            <person name="Park H.-J.H."/>
            <person name="Ramirez L."/>
            <person name="Alfaro M."/>
            <person name="Sun H."/>
            <person name="Tritt A."/>
            <person name="Yoshinaga Y."/>
            <person name="Zwiers L.-H.L."/>
            <person name="Turgeon B.G."/>
            <person name="Goodwin S.B."/>
            <person name="Spatafora J.W."/>
            <person name="Crous P.W."/>
            <person name="Grigoriev I.V."/>
        </authorList>
    </citation>
    <scope>NUCLEOTIDE SEQUENCE [LARGE SCALE GENOMIC DNA]</scope>
    <source>
        <strain evidence="18 19">CBS 611.86</strain>
    </source>
</reference>
<keyword evidence="14 15" id="KW-0539">Nucleus</keyword>
<comment type="caution">
    <text evidence="18">The sequence shown here is derived from an EMBL/GenBank/DDBJ whole genome shotgun (WGS) entry which is preliminary data.</text>
</comment>
<feature type="domain" description="Non-structural maintenance of chromosomes element 1 RING C4HC3-type" evidence="17">
    <location>
        <begin position="249"/>
        <end position="293"/>
    </location>
</feature>
<keyword evidence="13 15" id="KW-0234">DNA repair</keyword>
<keyword evidence="6 15" id="KW-0808">Transferase</keyword>
<keyword evidence="9 15" id="KW-0863">Zinc-finger</keyword>
<comment type="function">
    <text evidence="15">Acts in a DNA repair pathway for removal of UV-induced DNA damage that is distinct from classical nucleotide excision repair and in repair of ionizing radiation damage. Functions in homologous recombination repair of DNA double strand breaks and in recovery of stalled replication forks.</text>
</comment>
<evidence type="ECO:0000256" key="7">
    <source>
        <dbReference type="ARBA" id="ARBA00022723"/>
    </source>
</evidence>
<dbReference type="Gene3D" id="1.10.10.10">
    <property type="entry name" value="Winged helix-like DNA-binding domain superfamily/Winged helix DNA-binding domain"/>
    <property type="match status" value="1"/>
</dbReference>
<dbReference type="InterPro" id="IPR013083">
    <property type="entry name" value="Znf_RING/FYVE/PHD"/>
</dbReference>
<dbReference type="AlphaFoldDB" id="A0A7C8M293"/>
<evidence type="ECO:0000313" key="19">
    <source>
        <dbReference type="Proteomes" id="UP000481861"/>
    </source>
</evidence>
<dbReference type="PANTHER" id="PTHR20973">
    <property type="entry name" value="NON-SMC ELEMENT 1-RELATED"/>
    <property type="match status" value="1"/>
</dbReference>
<dbReference type="Proteomes" id="UP000481861">
    <property type="component" value="Unassembled WGS sequence"/>
</dbReference>
<evidence type="ECO:0000256" key="13">
    <source>
        <dbReference type="ARBA" id="ARBA00023204"/>
    </source>
</evidence>
<proteinExistence type="inferred from homology"/>
<dbReference type="InterPro" id="IPR036388">
    <property type="entry name" value="WH-like_DNA-bd_sf"/>
</dbReference>
<dbReference type="GO" id="GO:0000724">
    <property type="term" value="P:double-strand break repair via homologous recombination"/>
    <property type="evidence" value="ECO:0007669"/>
    <property type="project" value="TreeGrafter"/>
</dbReference>
<dbReference type="Pfam" id="PF08746">
    <property type="entry name" value="zf-RING-like"/>
    <property type="match status" value="1"/>
</dbReference>
<keyword evidence="7 15" id="KW-0479">Metal-binding</keyword>
<evidence type="ECO:0000256" key="11">
    <source>
        <dbReference type="ARBA" id="ARBA00022833"/>
    </source>
</evidence>
<keyword evidence="8 15" id="KW-0227">DNA damage</keyword>
<dbReference type="InterPro" id="IPR011513">
    <property type="entry name" value="Nse1"/>
</dbReference>
<evidence type="ECO:0000256" key="14">
    <source>
        <dbReference type="ARBA" id="ARBA00023242"/>
    </source>
</evidence>